<accession>A0ACD5ZLT6</accession>
<proteinExistence type="predicted"/>
<evidence type="ECO:0000313" key="2">
    <source>
        <dbReference type="Proteomes" id="UP001732700"/>
    </source>
</evidence>
<name>A0ACD5ZLT6_AVESA</name>
<protein>
    <submittedName>
        <fullName evidence="1">Uncharacterized protein</fullName>
    </submittedName>
</protein>
<reference evidence="1" key="2">
    <citation type="submission" date="2025-09" db="UniProtKB">
        <authorList>
            <consortium name="EnsemblPlants"/>
        </authorList>
    </citation>
    <scope>IDENTIFICATION</scope>
</reference>
<reference evidence="1" key="1">
    <citation type="submission" date="2021-05" db="EMBL/GenBank/DDBJ databases">
        <authorList>
            <person name="Scholz U."/>
            <person name="Mascher M."/>
            <person name="Fiebig A."/>
        </authorList>
    </citation>
    <scope>NUCLEOTIDE SEQUENCE [LARGE SCALE GENOMIC DNA]</scope>
</reference>
<dbReference type="EnsemblPlants" id="AVESA.00010b.r2.7AG1192700.2">
    <property type="protein sequence ID" value="AVESA.00010b.r2.7AG1192700.2.CDS"/>
    <property type="gene ID" value="AVESA.00010b.r2.7AG1192700"/>
</dbReference>
<sequence length="598" mass="65764">MLSTDHAQLNFLSARLSSGPACGSENRYGMDRQQNLPPGSVQPNVASAFYAGKPEIAATAAELSHALGPPRTAPHGQLTPLWPPVLWPTAKHHMQFPTPPPAKKLQVRRRSSVLPRDLQLPVAESRSPLVQVQLPLQPVPPVLKQVLPKMEVPVLLPMPATSLGGIWNSCYSWSETSSESKYSASRSKSCNCKNSKCLKMYCECFASGRYCNDCNCKKCSNSISHEAARQDAINVVMERNPVAFMPKIGNIPPHTSQNREYKAAEGPHVGKHMKGCHCKKSECLKKYCECFQSNVICAENCKCLDCKNYESSEDRKAIRRITQQHAVYVQQGQKLSMKGIIGPSAVLSHAKEKFPTLSMAPLGRDQAISNNDCSQVISPSLTSVPIGGTKIPVKLGLHGVTYRPLLADIIQIENVSELCKVLIQVSNQAAGAFLDSGCKENTNRRKLDRAQSCLSSTNHDPEAVQKQHDEHVCSTENSLIAVPVTEERSGISSSDPSNTWKDNRRPVSPGTQALMCNEQDELFWTSSVAAAIPSSTKEKLPDIYKEQEKLILTNLLHYLRDLSNCGRLQEEKLPLMSLKCHEQTSVGSIYNSSITRVG</sequence>
<dbReference type="Proteomes" id="UP001732700">
    <property type="component" value="Chromosome 7A"/>
</dbReference>
<organism evidence="1 2">
    <name type="scientific">Avena sativa</name>
    <name type="common">Oat</name>
    <dbReference type="NCBI Taxonomy" id="4498"/>
    <lineage>
        <taxon>Eukaryota</taxon>
        <taxon>Viridiplantae</taxon>
        <taxon>Streptophyta</taxon>
        <taxon>Embryophyta</taxon>
        <taxon>Tracheophyta</taxon>
        <taxon>Spermatophyta</taxon>
        <taxon>Magnoliopsida</taxon>
        <taxon>Liliopsida</taxon>
        <taxon>Poales</taxon>
        <taxon>Poaceae</taxon>
        <taxon>BOP clade</taxon>
        <taxon>Pooideae</taxon>
        <taxon>Poodae</taxon>
        <taxon>Poeae</taxon>
        <taxon>Poeae Chloroplast Group 1 (Aveneae type)</taxon>
        <taxon>Aveninae</taxon>
        <taxon>Avena</taxon>
    </lineage>
</organism>
<keyword evidence="2" id="KW-1185">Reference proteome</keyword>
<evidence type="ECO:0000313" key="1">
    <source>
        <dbReference type="EnsemblPlants" id="AVESA.00010b.r2.7AG1192700.2.CDS"/>
    </source>
</evidence>